<comment type="similarity">
    <text evidence="1">Belongs to the peptidase M17 family.</text>
</comment>
<reference evidence="7 8" key="1">
    <citation type="submission" date="2019-01" db="EMBL/GenBank/DDBJ databases">
        <title>A draft genome assembly of the solar-powered sea slug Elysia chlorotica.</title>
        <authorList>
            <person name="Cai H."/>
            <person name="Li Q."/>
            <person name="Fang X."/>
            <person name="Li J."/>
            <person name="Curtis N.E."/>
            <person name="Altenburger A."/>
            <person name="Shibata T."/>
            <person name="Feng M."/>
            <person name="Maeda T."/>
            <person name="Schwartz J.A."/>
            <person name="Shigenobu S."/>
            <person name="Lundholm N."/>
            <person name="Nishiyama T."/>
            <person name="Yang H."/>
            <person name="Hasebe M."/>
            <person name="Li S."/>
            <person name="Pierce S.K."/>
            <person name="Wang J."/>
        </authorList>
    </citation>
    <scope>NUCLEOTIDE SEQUENCE [LARGE SCALE GENOMIC DNA]</scope>
    <source>
        <strain evidence="7">EC2010</strain>
        <tissue evidence="7">Whole organism of an adult</tissue>
    </source>
</reference>
<dbReference type="PANTHER" id="PTHR11963">
    <property type="entry name" value="LEUCINE AMINOPEPTIDASE-RELATED"/>
    <property type="match status" value="1"/>
</dbReference>
<dbReference type="PROSITE" id="PS00631">
    <property type="entry name" value="CYTOSOL_AP"/>
    <property type="match status" value="1"/>
</dbReference>
<evidence type="ECO:0000256" key="5">
    <source>
        <dbReference type="SAM" id="SignalP"/>
    </source>
</evidence>
<protein>
    <recommendedName>
        <fullName evidence="6">Cytosol aminopeptidase domain-containing protein</fullName>
    </recommendedName>
</protein>
<keyword evidence="8" id="KW-1185">Reference proteome</keyword>
<sequence length="547" mass="59152">MACIQSLFVFAVVWFSNTAPGESRASSQRWSCPEKSALDYRPPEVIATDAVGDGRFDSVLIVTDCTENLKGDLAFLKDAVNSYVEVDSAAASVPVLIVTDVVPSGRLIWSPTGPLYRDYDDVRRFADAATAGLARAVQAGSKKPLLIRPQGGPFNMSTMVTTLAALEYLYMPLELREAGENAKVEYLGVWYEELEKGMKELNQALNVETGRTVARDIAGTDPERMAPPSIEAYVREVFRDSGVEMAVISDVDTLTREYPLLAAVNRAANSVARHRARLIYLEYTGSGEINETLFLVGKGITFDTGGASIKTGTRMVGMSRDKSGAAAVAGFMKVISLEKPTHLRVVAAMPLVRNSVGEESYTVDEVITSRAGVRVRVSNTDAEGRMVMADVLCRMKEMALNAVNPHLMAIATLTGHAVSTAGTSYSIILDNGPAKEKKAAERVQAAGELYGDPFDISTIRREDYDNHRGRSMYEHINQMGDNHVRGHQGPAAFLIMASGLDKHGKNSSQPLAYSHLDIAGSARVAPKQVPSGVPVVALSGLYLLDQN</sequence>
<evidence type="ECO:0000256" key="2">
    <source>
        <dbReference type="ARBA" id="ARBA00022438"/>
    </source>
</evidence>
<dbReference type="Gene3D" id="3.40.630.10">
    <property type="entry name" value="Zn peptidases"/>
    <property type="match status" value="1"/>
</dbReference>
<evidence type="ECO:0000259" key="6">
    <source>
        <dbReference type="PROSITE" id="PS00631"/>
    </source>
</evidence>
<dbReference type="InterPro" id="IPR000819">
    <property type="entry name" value="Peptidase_M17_C"/>
</dbReference>
<dbReference type="GO" id="GO:0030145">
    <property type="term" value="F:manganese ion binding"/>
    <property type="evidence" value="ECO:0007669"/>
    <property type="project" value="InterPro"/>
</dbReference>
<name>A0A3S1AYC6_ELYCH</name>
<dbReference type="AlphaFoldDB" id="A0A3S1AYC6"/>
<comment type="caution">
    <text evidence="7">The sequence shown here is derived from an EMBL/GenBank/DDBJ whole genome shotgun (WGS) entry which is preliminary data.</text>
</comment>
<gene>
    <name evidence="7" type="ORF">EGW08_016861</name>
</gene>
<evidence type="ECO:0000313" key="8">
    <source>
        <dbReference type="Proteomes" id="UP000271974"/>
    </source>
</evidence>
<feature type="domain" description="Cytosol aminopeptidase" evidence="6">
    <location>
        <begin position="379"/>
        <end position="386"/>
    </location>
</feature>
<dbReference type="SUPFAM" id="SSF53187">
    <property type="entry name" value="Zn-dependent exopeptidases"/>
    <property type="match status" value="1"/>
</dbReference>
<accession>A0A3S1AYC6</accession>
<keyword evidence="4" id="KW-0378">Hydrolase</keyword>
<evidence type="ECO:0000256" key="1">
    <source>
        <dbReference type="ARBA" id="ARBA00009528"/>
    </source>
</evidence>
<keyword evidence="2" id="KW-0031">Aminopeptidase</keyword>
<organism evidence="7 8">
    <name type="scientific">Elysia chlorotica</name>
    <name type="common">Eastern emerald elysia</name>
    <name type="synonym">Sea slug</name>
    <dbReference type="NCBI Taxonomy" id="188477"/>
    <lineage>
        <taxon>Eukaryota</taxon>
        <taxon>Metazoa</taxon>
        <taxon>Spiralia</taxon>
        <taxon>Lophotrochozoa</taxon>
        <taxon>Mollusca</taxon>
        <taxon>Gastropoda</taxon>
        <taxon>Heterobranchia</taxon>
        <taxon>Euthyneura</taxon>
        <taxon>Panpulmonata</taxon>
        <taxon>Sacoglossa</taxon>
        <taxon>Placobranchoidea</taxon>
        <taxon>Plakobranchidae</taxon>
        <taxon>Elysia</taxon>
    </lineage>
</organism>
<dbReference type="STRING" id="188477.A0A3S1AYC6"/>
<feature type="chain" id="PRO_5018591579" description="Cytosol aminopeptidase domain-containing protein" evidence="5">
    <location>
        <begin position="19"/>
        <end position="547"/>
    </location>
</feature>
<dbReference type="Pfam" id="PF00883">
    <property type="entry name" value="Peptidase_M17"/>
    <property type="match status" value="1"/>
</dbReference>
<keyword evidence="3" id="KW-0645">Protease</keyword>
<evidence type="ECO:0000256" key="4">
    <source>
        <dbReference type="ARBA" id="ARBA00022801"/>
    </source>
</evidence>
<dbReference type="Proteomes" id="UP000271974">
    <property type="component" value="Unassembled WGS sequence"/>
</dbReference>
<dbReference type="EMBL" id="RQTK01000747">
    <property type="protein sequence ID" value="RUS75371.1"/>
    <property type="molecule type" value="Genomic_DNA"/>
</dbReference>
<feature type="signal peptide" evidence="5">
    <location>
        <begin position="1"/>
        <end position="18"/>
    </location>
</feature>
<evidence type="ECO:0000256" key="3">
    <source>
        <dbReference type="ARBA" id="ARBA00022670"/>
    </source>
</evidence>
<dbReference type="OrthoDB" id="10041421at2759"/>
<proteinExistence type="inferred from homology"/>
<evidence type="ECO:0000313" key="7">
    <source>
        <dbReference type="EMBL" id="RUS75371.1"/>
    </source>
</evidence>
<dbReference type="GO" id="GO:0006508">
    <property type="term" value="P:proteolysis"/>
    <property type="evidence" value="ECO:0007669"/>
    <property type="project" value="UniProtKB-KW"/>
</dbReference>
<dbReference type="GO" id="GO:0070006">
    <property type="term" value="F:metalloaminopeptidase activity"/>
    <property type="evidence" value="ECO:0007669"/>
    <property type="project" value="InterPro"/>
</dbReference>
<dbReference type="InterPro" id="IPR011356">
    <property type="entry name" value="Leucine_aapep/pepB"/>
</dbReference>
<dbReference type="PANTHER" id="PTHR11963:SF48">
    <property type="entry name" value="DIPEPTIDASE B, ISOFORM A"/>
    <property type="match status" value="1"/>
</dbReference>
<dbReference type="GO" id="GO:0005737">
    <property type="term" value="C:cytoplasm"/>
    <property type="evidence" value="ECO:0007669"/>
    <property type="project" value="InterPro"/>
</dbReference>
<dbReference type="PRINTS" id="PR00481">
    <property type="entry name" value="LAMNOPPTDASE"/>
</dbReference>
<keyword evidence="5" id="KW-0732">Signal</keyword>